<dbReference type="GO" id="GO:0005886">
    <property type="term" value="C:plasma membrane"/>
    <property type="evidence" value="ECO:0007669"/>
    <property type="project" value="UniProtKB-SubCell"/>
</dbReference>
<keyword evidence="5 6" id="KW-0472">Membrane</keyword>
<dbReference type="EMBL" id="CP022579">
    <property type="protein sequence ID" value="QEL64494.1"/>
    <property type="molecule type" value="Genomic_DNA"/>
</dbReference>
<name>A0A5C1E796_9RHOO</name>
<keyword evidence="4 6" id="KW-1133">Transmembrane helix</keyword>
<dbReference type="AlphaFoldDB" id="A0A5C1E796"/>
<feature type="transmembrane region" description="Helical" evidence="6">
    <location>
        <begin position="293"/>
        <end position="314"/>
    </location>
</feature>
<feature type="domain" description="Putative Na+/H+ antiporter N-terminal" evidence="8">
    <location>
        <begin position="2"/>
        <end position="85"/>
    </location>
</feature>
<evidence type="ECO:0000256" key="3">
    <source>
        <dbReference type="ARBA" id="ARBA00022692"/>
    </source>
</evidence>
<gene>
    <name evidence="9" type="primary">yuiF</name>
    <name evidence="9" type="ORF">OTERR_10180</name>
</gene>
<evidence type="ECO:0000256" key="1">
    <source>
        <dbReference type="ARBA" id="ARBA00004651"/>
    </source>
</evidence>
<accession>A0A5C1E796</accession>
<keyword evidence="3 6" id="KW-0812">Transmembrane</keyword>
<proteinExistence type="predicted"/>
<dbReference type="PANTHER" id="PTHR37821">
    <property type="entry name" value="AMINO ACID TRANSPORTER YUIF-RELATED"/>
    <property type="match status" value="1"/>
</dbReference>
<keyword evidence="2" id="KW-1003">Cell membrane</keyword>
<comment type="subcellular location">
    <subcellularLocation>
        <location evidence="1">Cell membrane</location>
        <topology evidence="1">Multi-pass membrane protein</topology>
    </subcellularLocation>
</comment>
<feature type="transmembrane region" description="Helical" evidence="6">
    <location>
        <begin position="334"/>
        <end position="352"/>
    </location>
</feature>
<evidence type="ECO:0000259" key="7">
    <source>
        <dbReference type="Pfam" id="PF03553"/>
    </source>
</evidence>
<dbReference type="Proteomes" id="UP000323671">
    <property type="component" value="Chromosome"/>
</dbReference>
<evidence type="ECO:0000259" key="8">
    <source>
        <dbReference type="Pfam" id="PF13726"/>
    </source>
</evidence>
<dbReference type="InterPro" id="IPR052576">
    <property type="entry name" value="AA_Transporter-Related"/>
</dbReference>
<feature type="transmembrane region" description="Helical" evidence="6">
    <location>
        <begin position="424"/>
        <end position="441"/>
    </location>
</feature>
<evidence type="ECO:0000256" key="5">
    <source>
        <dbReference type="ARBA" id="ARBA00023136"/>
    </source>
</evidence>
<reference evidence="9 10" key="1">
    <citation type="submission" date="2017-07" db="EMBL/GenBank/DDBJ databases">
        <title>Complete genome sequence of Oryzomicrobium terrae TPP412.</title>
        <authorList>
            <person name="Chiu L.-W."/>
            <person name="Lo K.-J."/>
            <person name="Tsai Y.-M."/>
            <person name="Lin S.-S."/>
            <person name="Kuo C.-H."/>
            <person name="Liu C.-T."/>
        </authorList>
    </citation>
    <scope>NUCLEOTIDE SEQUENCE [LARGE SCALE GENOMIC DNA]</scope>
    <source>
        <strain evidence="9 10">TPP412</strain>
    </source>
</reference>
<dbReference type="InterPro" id="IPR032813">
    <property type="entry name" value="Na_H_antiport_N"/>
</dbReference>
<organism evidence="9 10">
    <name type="scientific">Oryzomicrobium terrae</name>
    <dbReference type="NCBI Taxonomy" id="1735038"/>
    <lineage>
        <taxon>Bacteria</taxon>
        <taxon>Pseudomonadati</taxon>
        <taxon>Pseudomonadota</taxon>
        <taxon>Betaproteobacteria</taxon>
        <taxon>Rhodocyclales</taxon>
        <taxon>Rhodocyclaceae</taxon>
        <taxon>Oryzomicrobium</taxon>
    </lineage>
</organism>
<feature type="transmembrane region" description="Helical" evidence="6">
    <location>
        <begin position="364"/>
        <end position="389"/>
    </location>
</feature>
<dbReference type="InterPro" id="IPR018461">
    <property type="entry name" value="Na/H_Antiport_NhaC-like_C"/>
</dbReference>
<keyword evidence="10" id="KW-1185">Reference proteome</keyword>
<feature type="transmembrane region" description="Helical" evidence="6">
    <location>
        <begin position="193"/>
        <end position="216"/>
    </location>
</feature>
<feature type="transmembrane region" description="Helical" evidence="6">
    <location>
        <begin position="263"/>
        <end position="281"/>
    </location>
</feature>
<dbReference type="Pfam" id="PF03553">
    <property type="entry name" value="Na_H_antiporter"/>
    <property type="match status" value="1"/>
</dbReference>
<feature type="transmembrane region" description="Helical" evidence="6">
    <location>
        <begin position="120"/>
        <end position="139"/>
    </location>
</feature>
<feature type="transmembrane region" description="Helical" evidence="6">
    <location>
        <begin position="52"/>
        <end position="76"/>
    </location>
</feature>
<evidence type="ECO:0000313" key="9">
    <source>
        <dbReference type="EMBL" id="QEL64494.1"/>
    </source>
</evidence>
<evidence type="ECO:0000256" key="4">
    <source>
        <dbReference type="ARBA" id="ARBA00022989"/>
    </source>
</evidence>
<feature type="domain" description="Na+/H+ antiporter NhaC-like C-terminal" evidence="7">
    <location>
        <begin position="150"/>
        <end position="436"/>
    </location>
</feature>
<protein>
    <submittedName>
        <fullName evidence="9">Putative amino acid transporter</fullName>
    </submittedName>
</protein>
<evidence type="ECO:0000313" key="10">
    <source>
        <dbReference type="Proteomes" id="UP000323671"/>
    </source>
</evidence>
<dbReference type="PANTHER" id="PTHR37821:SF1">
    <property type="entry name" value="AMINO ACID TRANSPORTER YUIF-RELATED"/>
    <property type="match status" value="1"/>
</dbReference>
<sequence>MNAVLIAVALMLGLSLARVHVVIALLLSAVAGGLIGGLDLKATLAAFNNGLGGGAGVALSYALLGAFALALAESGLPHALADVLERRLAAAPGRNAGRIKWAILASLLLLAISSQNLLPIHIAFIPLVVPPLLHTLAGLQVDRRLVACLLTFGLITPYMWFPVGFGEIFLKQILLGNVEKAGLSADVIARLDVSGIMTIPALGMLAGLLLAVFVSYRRPRRYDLAAIDAVERESTPYTPRSLTVAGLAVAVTFAVQLWADSMLLGALAGFALCVAGGAVPLKRADTVFADGMRMMATIGLIMIAAAGFAEVMKATGHVASLVENSVQLVAGSKAVGALLMLVVGLIVTLGIGSSFSTVPIIATLYVPFALQLGFSPAAVVCLVGTAGALGDAGSPASDSTLGPTAGLNVDGQHDHMWDTVVPTFMHYNLPVLAAGWIAAMVL</sequence>
<dbReference type="KEGG" id="otr:OTERR_10180"/>
<dbReference type="Pfam" id="PF13726">
    <property type="entry name" value="Na_H_antiport_2"/>
    <property type="match status" value="1"/>
</dbReference>
<evidence type="ECO:0000256" key="6">
    <source>
        <dbReference type="SAM" id="Phobius"/>
    </source>
</evidence>
<feature type="transmembrane region" description="Helical" evidence="6">
    <location>
        <begin position="146"/>
        <end position="165"/>
    </location>
</feature>
<dbReference type="RefSeq" id="WP_149425062.1">
    <property type="nucleotide sequence ID" value="NZ_CP022579.1"/>
</dbReference>
<evidence type="ECO:0000256" key="2">
    <source>
        <dbReference type="ARBA" id="ARBA00022475"/>
    </source>
</evidence>
<feature type="transmembrane region" description="Helical" evidence="6">
    <location>
        <begin position="237"/>
        <end position="257"/>
    </location>
</feature>